<evidence type="ECO:0000256" key="10">
    <source>
        <dbReference type="ARBA" id="ARBA00047783"/>
    </source>
</evidence>
<keyword evidence="3 11" id="KW-0489">Methyltransferase</keyword>
<accession>A0A4U5LZ14</accession>
<keyword evidence="5 11" id="KW-0949">S-adenosyl-L-methionine</keyword>
<dbReference type="PANTHER" id="PTHR23245:SF36">
    <property type="entry name" value="TRNA (GUANINE(37)-N1)-METHYLTRANSFERASE"/>
    <property type="match status" value="1"/>
</dbReference>
<keyword evidence="4 11" id="KW-0808">Transferase</keyword>
<dbReference type="Pfam" id="PF02475">
    <property type="entry name" value="TRM5-TYW2_MTfase"/>
    <property type="match status" value="1"/>
</dbReference>
<name>A0A4U5LZ14_STECR</name>
<reference evidence="13 14" key="2">
    <citation type="journal article" date="2019" name="G3 (Bethesda)">
        <title>Hybrid Assembly of the Genome of the Entomopathogenic Nematode Steinernema carpocapsae Identifies the X-Chromosome.</title>
        <authorList>
            <person name="Serra L."/>
            <person name="Macchietto M."/>
            <person name="Macias-Munoz A."/>
            <person name="McGill C.J."/>
            <person name="Rodriguez I.M."/>
            <person name="Rodriguez B."/>
            <person name="Murad R."/>
            <person name="Mortazavi A."/>
        </authorList>
    </citation>
    <scope>NUCLEOTIDE SEQUENCE [LARGE SCALE GENOMIC DNA]</scope>
    <source>
        <strain evidence="13 14">ALL</strain>
    </source>
</reference>
<evidence type="ECO:0000256" key="7">
    <source>
        <dbReference type="ARBA" id="ARBA00023128"/>
    </source>
</evidence>
<evidence type="ECO:0000256" key="2">
    <source>
        <dbReference type="ARBA" id="ARBA00022490"/>
    </source>
</evidence>
<comment type="function">
    <text evidence="11">Specifically methylates the N1 position of guanosine-37 in various cytoplasmic and mitochondrial tRNAs. Methylation is not dependent on the nature of the nucleoside 5' of the target nucleoside. This is the first step in the biosynthesis of wybutosine (yW), a modified base adjacent to the anticodon of tRNAs and required for accurate decoding.</text>
</comment>
<dbReference type="PROSITE" id="PS51684">
    <property type="entry name" value="SAM_MT_TRM5_TYW2"/>
    <property type="match status" value="1"/>
</dbReference>
<dbReference type="STRING" id="34508.A0A4U5LZ14"/>
<dbReference type="GO" id="GO:0002939">
    <property type="term" value="P:tRNA N1-guanine methylation"/>
    <property type="evidence" value="ECO:0007669"/>
    <property type="project" value="TreeGrafter"/>
</dbReference>
<evidence type="ECO:0000259" key="12">
    <source>
        <dbReference type="PROSITE" id="PS51684"/>
    </source>
</evidence>
<evidence type="ECO:0000256" key="4">
    <source>
        <dbReference type="ARBA" id="ARBA00022679"/>
    </source>
</evidence>
<evidence type="ECO:0000256" key="11">
    <source>
        <dbReference type="HAMAP-Rule" id="MF_03152"/>
    </source>
</evidence>
<dbReference type="PANTHER" id="PTHR23245">
    <property type="entry name" value="TRNA METHYLTRANSFERASE"/>
    <property type="match status" value="1"/>
</dbReference>
<dbReference type="HAMAP" id="MF_03152">
    <property type="entry name" value="TRM5"/>
    <property type="match status" value="1"/>
</dbReference>
<dbReference type="GO" id="GO:0005634">
    <property type="term" value="C:nucleus"/>
    <property type="evidence" value="ECO:0007669"/>
    <property type="project" value="UniProtKB-SubCell"/>
</dbReference>
<keyword evidence="14" id="KW-1185">Reference proteome</keyword>
<dbReference type="EMBL" id="AZBU02000011">
    <property type="protein sequence ID" value="TKR61566.1"/>
    <property type="molecule type" value="Genomic_DNA"/>
</dbReference>
<comment type="caution">
    <text evidence="13">The sequence shown here is derived from an EMBL/GenBank/DDBJ whole genome shotgun (WGS) entry which is preliminary data.</text>
</comment>
<dbReference type="Pfam" id="PF25133">
    <property type="entry name" value="TYW2_N_2"/>
    <property type="match status" value="1"/>
</dbReference>
<dbReference type="Gene3D" id="3.30.300.110">
    <property type="entry name" value="Met-10+ protein-like domains"/>
    <property type="match status" value="1"/>
</dbReference>
<dbReference type="InterPro" id="IPR056743">
    <property type="entry name" value="TRM5-TYW2-like_MTfase"/>
</dbReference>
<dbReference type="GO" id="GO:0005759">
    <property type="term" value="C:mitochondrial matrix"/>
    <property type="evidence" value="ECO:0007669"/>
    <property type="project" value="UniProtKB-SubCell"/>
</dbReference>
<evidence type="ECO:0000256" key="5">
    <source>
        <dbReference type="ARBA" id="ARBA00022691"/>
    </source>
</evidence>
<dbReference type="OrthoDB" id="408788at2759"/>
<feature type="binding site" evidence="11">
    <location>
        <begin position="265"/>
        <end position="266"/>
    </location>
    <ligand>
        <name>S-adenosyl-L-methionine</name>
        <dbReference type="ChEBI" id="CHEBI:59789"/>
    </ligand>
</feature>
<evidence type="ECO:0000256" key="8">
    <source>
        <dbReference type="ARBA" id="ARBA00023242"/>
    </source>
</evidence>
<dbReference type="Proteomes" id="UP000298663">
    <property type="component" value="Unassembled WGS sequence"/>
</dbReference>
<reference evidence="13 14" key="1">
    <citation type="journal article" date="2015" name="Genome Biol.">
        <title>Comparative genomics of Steinernema reveals deeply conserved gene regulatory networks.</title>
        <authorList>
            <person name="Dillman A.R."/>
            <person name="Macchietto M."/>
            <person name="Porter C.F."/>
            <person name="Rogers A."/>
            <person name="Williams B."/>
            <person name="Antoshechkin I."/>
            <person name="Lee M.M."/>
            <person name="Goodwin Z."/>
            <person name="Lu X."/>
            <person name="Lewis E.E."/>
            <person name="Goodrich-Blair H."/>
            <person name="Stock S.P."/>
            <person name="Adams B.J."/>
            <person name="Sternberg P.W."/>
            <person name="Mortazavi A."/>
        </authorList>
    </citation>
    <scope>NUCLEOTIDE SEQUENCE [LARGE SCALE GENOMIC DNA]</scope>
    <source>
        <strain evidence="13 14">ALL</strain>
    </source>
</reference>
<evidence type="ECO:0000313" key="13">
    <source>
        <dbReference type="EMBL" id="TKR61566.1"/>
    </source>
</evidence>
<gene>
    <name evidence="13" type="ORF">L596_028660</name>
</gene>
<comment type="subcellular location">
    <subcellularLocation>
        <location evidence="11">Mitochondrion matrix</location>
    </subcellularLocation>
    <subcellularLocation>
        <location evidence="11">Nucleus</location>
    </subcellularLocation>
    <subcellularLocation>
        <location evidence="11">Cytoplasm</location>
    </subcellularLocation>
    <text evidence="11">Predominantly in the mitochondria and in the nucleus.</text>
</comment>
<evidence type="ECO:0000256" key="3">
    <source>
        <dbReference type="ARBA" id="ARBA00022603"/>
    </source>
</evidence>
<comment type="subunit">
    <text evidence="11">Monomer.</text>
</comment>
<comment type="function">
    <text evidence="9">Involved in mitochondrial tRNA methylation. Specifically methylates the N1 position of guanosine-37 in various tRNAs. Methylation is not dependent on the nature of the nucleoside 5' of the target nucleoside. This is the first step in the biosynthesis of wybutosine (yW), a modified base adjacent to the anticodon of tRNAs and required for accurate decoding.</text>
</comment>
<dbReference type="InterPro" id="IPR056744">
    <property type="entry name" value="TRM5/TYW2-like_N"/>
</dbReference>
<dbReference type="InterPro" id="IPR025792">
    <property type="entry name" value="tRNA_Gua_MeTrfase_euk"/>
</dbReference>
<dbReference type="EC" id="2.1.1.228" evidence="11"/>
<keyword evidence="7 11" id="KW-0496">Mitochondrion</keyword>
<comment type="similarity">
    <text evidence="1">Belongs to the class I-like SAM-binding methyltransferase superfamily. TRM5/TYW2 family.</text>
</comment>
<feature type="binding site" evidence="11">
    <location>
        <position position="325"/>
    </location>
    <ligand>
        <name>S-adenosyl-L-methionine</name>
        <dbReference type="ChEBI" id="CHEBI:59789"/>
    </ligand>
</feature>
<dbReference type="CDD" id="cd02440">
    <property type="entry name" value="AdoMet_MTases"/>
    <property type="match status" value="1"/>
</dbReference>
<proteinExistence type="inferred from homology"/>
<dbReference type="SUPFAM" id="SSF53335">
    <property type="entry name" value="S-adenosyl-L-methionine-dependent methyltransferases"/>
    <property type="match status" value="1"/>
</dbReference>
<dbReference type="GO" id="GO:0070901">
    <property type="term" value="P:mitochondrial tRNA methylation"/>
    <property type="evidence" value="ECO:0007669"/>
    <property type="project" value="TreeGrafter"/>
</dbReference>
<feature type="binding site" evidence="11">
    <location>
        <begin position="292"/>
        <end position="293"/>
    </location>
    <ligand>
        <name>S-adenosyl-L-methionine</name>
        <dbReference type="ChEBI" id="CHEBI:59789"/>
    </ligand>
</feature>
<feature type="binding site" evidence="11">
    <location>
        <position position="226"/>
    </location>
    <ligand>
        <name>S-adenosyl-L-methionine</name>
        <dbReference type="ChEBI" id="CHEBI:59789"/>
    </ligand>
</feature>
<keyword evidence="6 11" id="KW-0819">tRNA processing</keyword>
<dbReference type="InterPro" id="IPR030382">
    <property type="entry name" value="MeTrfase_TRM5/TYW2"/>
</dbReference>
<evidence type="ECO:0000313" key="14">
    <source>
        <dbReference type="Proteomes" id="UP000298663"/>
    </source>
</evidence>
<keyword evidence="2 11" id="KW-0963">Cytoplasm</keyword>
<dbReference type="GO" id="GO:0052906">
    <property type="term" value="F:tRNA (guanine(37)-N1)-methyltransferase activity"/>
    <property type="evidence" value="ECO:0007669"/>
    <property type="project" value="UniProtKB-UniRule"/>
</dbReference>
<keyword evidence="8 11" id="KW-0539">Nucleus</keyword>
<feature type="domain" description="SAM-dependent methyltransferase TRM5/TYW2-type" evidence="12">
    <location>
        <begin position="137"/>
        <end position="413"/>
    </location>
</feature>
<protein>
    <recommendedName>
        <fullName evidence="11">tRNA (guanine(37)-N1)-methyltransferase</fullName>
        <ecNumber evidence="11">2.1.1.228</ecNumber>
    </recommendedName>
    <alternativeName>
        <fullName evidence="11">M1G-methyltransferase</fullName>
    </alternativeName>
    <alternativeName>
        <fullName evidence="11">tRNA [GM37] methyltransferase</fullName>
    </alternativeName>
    <alternativeName>
        <fullName evidence="11">tRNA methyltransferase 5 homolog</fullName>
    </alternativeName>
</protein>
<evidence type="ECO:0000256" key="9">
    <source>
        <dbReference type="ARBA" id="ARBA00045951"/>
    </source>
</evidence>
<evidence type="ECO:0000256" key="6">
    <source>
        <dbReference type="ARBA" id="ARBA00022694"/>
    </source>
</evidence>
<sequence length="434" mass="49158">MTDKECLRPPACVKGITTLDRELFRNKITLPCLPIPSRIVGRVVGLKSIREAAVPKMNRVKPIFEGSSKEEKVILFNPNVLTEEAKEEVVAEIVNVADVDKTTLQFGIKEIELSYDDWDIKRLFKAVLPDGLEFSGFSQIGHIAHCNLRPELLPYKSVIASILIDKAAWCKTVVNKVDEINTKFRFFEMELLAGEDDYVTEVKEGKVRFRLDFSKLFWNSRLHREHTRLIEKFNSRSLVYDACAGVGPFAIPAALNGVKKVFANDLNPESVKYLKENAELNKAPAISIFNKDACEFIHQEVAEDLTKEFAVPFEERANEAHVLMNLPALAVTFLPSFKGFLKVKPEFPIIVHCHLFAKAKEDVPDEFYPAEAKRMVLESLGLKEDQVDILEVHNVRSVAGRKEMFCVSFQLPSDYLVESDSAEPEAKRARIEES</sequence>
<organism evidence="13 14">
    <name type="scientific">Steinernema carpocapsae</name>
    <name type="common">Entomopathogenic nematode</name>
    <dbReference type="NCBI Taxonomy" id="34508"/>
    <lineage>
        <taxon>Eukaryota</taxon>
        <taxon>Metazoa</taxon>
        <taxon>Ecdysozoa</taxon>
        <taxon>Nematoda</taxon>
        <taxon>Chromadorea</taxon>
        <taxon>Rhabditida</taxon>
        <taxon>Tylenchina</taxon>
        <taxon>Panagrolaimomorpha</taxon>
        <taxon>Strongyloidoidea</taxon>
        <taxon>Steinernematidae</taxon>
        <taxon>Steinernema</taxon>
    </lineage>
</organism>
<dbReference type="InterPro" id="IPR029063">
    <property type="entry name" value="SAM-dependent_MTases_sf"/>
</dbReference>
<comment type="catalytic activity">
    <reaction evidence="10 11">
        <text>guanosine(37) in tRNA + S-adenosyl-L-methionine = N(1)-methylguanosine(37) in tRNA + S-adenosyl-L-homocysteine + H(+)</text>
        <dbReference type="Rhea" id="RHEA:36899"/>
        <dbReference type="Rhea" id="RHEA-COMP:10145"/>
        <dbReference type="Rhea" id="RHEA-COMP:10147"/>
        <dbReference type="ChEBI" id="CHEBI:15378"/>
        <dbReference type="ChEBI" id="CHEBI:57856"/>
        <dbReference type="ChEBI" id="CHEBI:59789"/>
        <dbReference type="ChEBI" id="CHEBI:73542"/>
        <dbReference type="ChEBI" id="CHEBI:74269"/>
        <dbReference type="EC" id="2.1.1.228"/>
    </reaction>
</comment>
<dbReference type="Gene3D" id="3.40.50.150">
    <property type="entry name" value="Vaccinia Virus protein VP39"/>
    <property type="match status" value="1"/>
</dbReference>
<dbReference type="AlphaFoldDB" id="A0A4U5LZ14"/>
<evidence type="ECO:0000256" key="1">
    <source>
        <dbReference type="ARBA" id="ARBA00009775"/>
    </source>
</evidence>
<dbReference type="FunFam" id="3.30.300.110:FF:000001">
    <property type="entry name" value="tRNA (guanine(37)-N1)-methyltransferase"/>
    <property type="match status" value="1"/>
</dbReference>
<comment type="similarity">
    <text evidence="11">Belongs to the TRM5 / TYW2 family.</text>
</comment>